<evidence type="ECO:0000256" key="6">
    <source>
        <dbReference type="ARBA" id="ARBA00022729"/>
    </source>
</evidence>
<organism evidence="18 19">
    <name type="scientific">Microcaecilia unicolor</name>
    <dbReference type="NCBI Taxonomy" id="1415580"/>
    <lineage>
        <taxon>Eukaryota</taxon>
        <taxon>Metazoa</taxon>
        <taxon>Chordata</taxon>
        <taxon>Craniata</taxon>
        <taxon>Vertebrata</taxon>
        <taxon>Euteleostomi</taxon>
        <taxon>Amphibia</taxon>
        <taxon>Gymnophiona</taxon>
        <taxon>Siphonopidae</taxon>
        <taxon>Microcaecilia</taxon>
    </lineage>
</organism>
<evidence type="ECO:0000313" key="18">
    <source>
        <dbReference type="Proteomes" id="UP000515156"/>
    </source>
</evidence>
<keyword evidence="11" id="KW-0223">Dioxygenase</keyword>
<evidence type="ECO:0000256" key="3">
    <source>
        <dbReference type="ARBA" id="ARBA00006487"/>
    </source>
</evidence>
<name>A0A6P7ZAR2_9AMPH</name>
<dbReference type="GO" id="GO:0005506">
    <property type="term" value="F:iron ion binding"/>
    <property type="evidence" value="ECO:0007669"/>
    <property type="project" value="InterPro"/>
</dbReference>
<reference evidence="19" key="1">
    <citation type="submission" date="2025-08" db="UniProtKB">
        <authorList>
            <consortium name="RefSeq"/>
        </authorList>
    </citation>
    <scope>IDENTIFICATION</scope>
</reference>
<evidence type="ECO:0000256" key="8">
    <source>
        <dbReference type="ARBA" id="ARBA00022803"/>
    </source>
</evidence>
<dbReference type="Gene3D" id="2.60.120.620">
    <property type="entry name" value="q2cbj1_9rhob like domain"/>
    <property type="match status" value="1"/>
</dbReference>
<dbReference type="Proteomes" id="UP000515156">
    <property type="component" value="Chromosome 10"/>
</dbReference>
<dbReference type="Pfam" id="PF23557">
    <property type="entry name" value="TPR_leprecan"/>
    <property type="match status" value="2"/>
</dbReference>
<dbReference type="InParanoid" id="A0A6P7ZAR2"/>
<dbReference type="GO" id="GO:0005783">
    <property type="term" value="C:endoplasmic reticulum"/>
    <property type="evidence" value="ECO:0007669"/>
    <property type="project" value="TreeGrafter"/>
</dbReference>
<protein>
    <recommendedName>
        <fullName evidence="4">procollagen-proline 3-dioxygenase</fullName>
        <ecNumber evidence="4">1.14.11.7</ecNumber>
    </recommendedName>
</protein>
<evidence type="ECO:0000256" key="1">
    <source>
        <dbReference type="ARBA" id="ARBA00001961"/>
    </source>
</evidence>
<evidence type="ECO:0000256" key="7">
    <source>
        <dbReference type="ARBA" id="ARBA00022737"/>
    </source>
</evidence>
<evidence type="ECO:0000256" key="10">
    <source>
        <dbReference type="ARBA" id="ARBA00022896"/>
    </source>
</evidence>
<dbReference type="FunFam" id="2.60.120.620:FF:000003">
    <property type="entry name" value="Prolyl 3-hydroxylase 2"/>
    <property type="match status" value="1"/>
</dbReference>
<evidence type="ECO:0000256" key="2">
    <source>
        <dbReference type="ARBA" id="ARBA00001962"/>
    </source>
</evidence>
<dbReference type="PANTHER" id="PTHR14049:SF1">
    <property type="entry name" value="PROLYL 3-HYDROXYLASE 2"/>
    <property type="match status" value="1"/>
</dbReference>
<dbReference type="GO" id="GO:0032963">
    <property type="term" value="P:collagen metabolic process"/>
    <property type="evidence" value="ECO:0007669"/>
    <property type="project" value="InterPro"/>
</dbReference>
<comment type="similarity">
    <text evidence="3">Belongs to the leprecan family.</text>
</comment>
<evidence type="ECO:0000256" key="13">
    <source>
        <dbReference type="ARBA" id="ARBA00023004"/>
    </source>
</evidence>
<sequence length="713" mass="82483">MAVPGLGAPLLAFLLLLLPPRARCARLPEPFDLLYDSGLDAYYRGDFERTVQYMERALSAHAQLRHTRLGCRLGCRQRHPLRPGLGPELWELGFFGAVLRRAACIRKCEEAELGPLSRYRVSQDISSEFYRRTPYNYLQRAYFKDRTPALPKLLRRTHLHQNHIQLNQLDKATEAAHTFFMANPEHMEIQQNLENYKTMTKAKDMRFIDREHRPHMEDYSAAVKYYDAEEYELAIEHMEEALKGYYQADVECRAMCEGPQKFVEHEYVGYEANLYEAIADHYIQMLVCEHECVRDLATRPGRLSPIENYLPLHYDFLQFSYYKVGDYRNALECAKSYLLFHPEDEDVTDNVIYYEQMLAEQMDTEKLLPRKEAAEFMRRHEVESKIIQMVSEDLGFTYIEPDFWISHGQRQDENRVPSGVQNQLTESQGLTSGKKTRQQVDREIREGGPLLYDNVECVYNSEQLNGTQRVLLDSVISEAECGELQRIANSIMLAGDGYRGRTSPHTLNERFEGATVLKALQYGYEGRVLLRSARLFYDVSEKARRIVESYFLLNSTLYFSYTHLVCRTALPGQQDNRNDLSHPIHADNCLLDPEANECWKEPPAYTYRDYSALLYLNGDFEGGEFIFTEMDAKTVTATVKPKCGRMVSFSSGGENPHGVKAVTDGQRCAVALWFTLDPLNRELERLQADEVIALLDRHDQRSDDLNINPRDEL</sequence>
<keyword evidence="10" id="KW-0847">Vitamin C</keyword>
<dbReference type="InterPro" id="IPR056585">
    <property type="entry name" value="Leprecan_dom"/>
</dbReference>
<comment type="cofactor">
    <cofactor evidence="1">
        <name>L-ascorbate</name>
        <dbReference type="ChEBI" id="CHEBI:38290"/>
    </cofactor>
</comment>
<dbReference type="OrthoDB" id="8517835at2759"/>
<dbReference type="RefSeq" id="XP_030072495.1">
    <property type="nucleotide sequence ID" value="XM_030216635.1"/>
</dbReference>
<feature type="region of interest" description="Disordered" evidence="15">
    <location>
        <begin position="411"/>
        <end position="440"/>
    </location>
</feature>
<dbReference type="PROSITE" id="PS51471">
    <property type="entry name" value="FE2OG_OXY"/>
    <property type="match status" value="1"/>
</dbReference>
<keyword evidence="18" id="KW-1185">Reference proteome</keyword>
<dbReference type="Pfam" id="PF13640">
    <property type="entry name" value="2OG-FeII_Oxy_3"/>
    <property type="match status" value="1"/>
</dbReference>
<evidence type="ECO:0000256" key="16">
    <source>
        <dbReference type="SAM" id="SignalP"/>
    </source>
</evidence>
<feature type="domain" description="Fe2OG dioxygenase" evidence="17">
    <location>
        <begin position="562"/>
        <end position="676"/>
    </location>
</feature>
<keyword evidence="6 16" id="KW-0732">Signal</keyword>
<dbReference type="SMART" id="SM00702">
    <property type="entry name" value="P4Hc"/>
    <property type="match status" value="1"/>
</dbReference>
<keyword evidence="14" id="KW-0325">Glycoprotein</keyword>
<dbReference type="InterPro" id="IPR006620">
    <property type="entry name" value="Pro_4_hyd_alph"/>
</dbReference>
<proteinExistence type="inferred from homology"/>
<evidence type="ECO:0000256" key="14">
    <source>
        <dbReference type="ARBA" id="ARBA00023180"/>
    </source>
</evidence>
<feature type="signal peptide" evidence="16">
    <location>
        <begin position="1"/>
        <end position="24"/>
    </location>
</feature>
<dbReference type="InterPro" id="IPR039575">
    <property type="entry name" value="P3H"/>
</dbReference>
<keyword evidence="13" id="KW-0408">Iron</keyword>
<dbReference type="Gene3D" id="1.25.40.10">
    <property type="entry name" value="Tetratricopeptide repeat domain"/>
    <property type="match status" value="2"/>
</dbReference>
<dbReference type="FunCoup" id="A0A6P7ZAR2">
    <property type="interactions" value="980"/>
</dbReference>
<feature type="compositionally biased region" description="Polar residues" evidence="15">
    <location>
        <begin position="419"/>
        <end position="433"/>
    </location>
</feature>
<evidence type="ECO:0000256" key="11">
    <source>
        <dbReference type="ARBA" id="ARBA00022964"/>
    </source>
</evidence>
<evidence type="ECO:0000256" key="5">
    <source>
        <dbReference type="ARBA" id="ARBA00022723"/>
    </source>
</evidence>
<dbReference type="InterPro" id="IPR044862">
    <property type="entry name" value="Pro_4_hyd_alph_FE2OG_OXY"/>
</dbReference>
<gene>
    <name evidence="19" type="primary">P3H2</name>
</gene>
<keyword evidence="12" id="KW-0560">Oxidoreductase</keyword>
<comment type="cofactor">
    <cofactor evidence="2">
        <name>Fe cation</name>
        <dbReference type="ChEBI" id="CHEBI:24875"/>
    </cofactor>
</comment>
<dbReference type="GO" id="GO:0019797">
    <property type="term" value="F:procollagen-proline 3-dioxygenase activity"/>
    <property type="evidence" value="ECO:0007669"/>
    <property type="project" value="UniProtKB-EC"/>
</dbReference>
<evidence type="ECO:0000259" key="17">
    <source>
        <dbReference type="PROSITE" id="PS51471"/>
    </source>
</evidence>
<evidence type="ECO:0000256" key="9">
    <source>
        <dbReference type="ARBA" id="ARBA00022824"/>
    </source>
</evidence>
<evidence type="ECO:0000256" key="15">
    <source>
        <dbReference type="SAM" id="MobiDB-lite"/>
    </source>
</evidence>
<keyword evidence="9" id="KW-0256">Endoplasmic reticulum</keyword>
<dbReference type="EC" id="1.14.11.7" evidence="4"/>
<evidence type="ECO:0000256" key="12">
    <source>
        <dbReference type="ARBA" id="ARBA00023002"/>
    </source>
</evidence>
<accession>A0A6P7ZAR2</accession>
<dbReference type="KEGG" id="muo:115478957"/>
<dbReference type="PANTHER" id="PTHR14049">
    <property type="entry name" value="LEPRECAN 1"/>
    <property type="match status" value="1"/>
</dbReference>
<dbReference type="AlphaFoldDB" id="A0A6P7ZAR2"/>
<evidence type="ECO:0000256" key="4">
    <source>
        <dbReference type="ARBA" id="ARBA00012262"/>
    </source>
</evidence>
<feature type="chain" id="PRO_5027895660" description="procollagen-proline 3-dioxygenase" evidence="16">
    <location>
        <begin position="25"/>
        <end position="713"/>
    </location>
</feature>
<evidence type="ECO:0000313" key="19">
    <source>
        <dbReference type="RefSeq" id="XP_030072495.1"/>
    </source>
</evidence>
<keyword evidence="7" id="KW-0677">Repeat</keyword>
<dbReference type="GeneID" id="115478957"/>
<dbReference type="CTD" id="55214"/>
<keyword evidence="5" id="KW-0479">Metal-binding</keyword>
<dbReference type="GO" id="GO:0031418">
    <property type="term" value="F:L-ascorbic acid binding"/>
    <property type="evidence" value="ECO:0007669"/>
    <property type="project" value="UniProtKB-KW"/>
</dbReference>
<dbReference type="InterPro" id="IPR005123">
    <property type="entry name" value="Oxoglu/Fe-dep_dioxygenase_dom"/>
</dbReference>
<dbReference type="InterPro" id="IPR011990">
    <property type="entry name" value="TPR-like_helical_dom_sf"/>
</dbReference>
<keyword evidence="8" id="KW-0802">TPR repeat</keyword>